<dbReference type="InterPro" id="IPR035369">
    <property type="entry name" value="Nrap_D4"/>
</dbReference>
<feature type="compositionally biased region" description="Basic and acidic residues" evidence="6">
    <location>
        <begin position="79"/>
        <end position="100"/>
    </location>
</feature>
<keyword evidence="4 5" id="KW-0539">Nucleus</keyword>
<protein>
    <recommendedName>
        <fullName evidence="5">U3 small nucleolar RNA-associated protein 22</fullName>
    </recommendedName>
</protein>
<comment type="subcellular location">
    <subcellularLocation>
        <location evidence="1 5">Nucleus</location>
        <location evidence="1 5">Nucleolus</location>
    </subcellularLocation>
</comment>
<dbReference type="Pfam" id="PF17403">
    <property type="entry name" value="Nrap_D2"/>
    <property type="match status" value="1"/>
</dbReference>
<evidence type="ECO:0000313" key="14">
    <source>
        <dbReference type="Proteomes" id="UP001280581"/>
    </source>
</evidence>
<dbReference type="Gene3D" id="1.10.1410.10">
    <property type="match status" value="2"/>
</dbReference>
<dbReference type="GO" id="GO:0006364">
    <property type="term" value="P:rRNA processing"/>
    <property type="evidence" value="ECO:0007669"/>
    <property type="project" value="UniProtKB-KW"/>
</dbReference>
<dbReference type="InterPro" id="IPR035370">
    <property type="entry name" value="Nrap_D5"/>
</dbReference>
<accession>A0AAN6LY56</accession>
<dbReference type="Pfam" id="PF17407">
    <property type="entry name" value="Nrap_D6"/>
    <property type="match status" value="1"/>
</dbReference>
<evidence type="ECO:0000256" key="5">
    <source>
        <dbReference type="RuleBase" id="RU364032"/>
    </source>
</evidence>
<dbReference type="InterPro" id="IPR035371">
    <property type="entry name" value="Nrap_D6"/>
</dbReference>
<reference evidence="13 14" key="1">
    <citation type="submission" date="2021-02" db="EMBL/GenBank/DDBJ databases">
        <title>Genome assembly of Pseudopithomyces chartarum.</title>
        <authorList>
            <person name="Jauregui R."/>
            <person name="Singh J."/>
            <person name="Voisey C."/>
        </authorList>
    </citation>
    <scope>NUCLEOTIDE SEQUENCE [LARGE SCALE GENOMIC DNA]</scope>
    <source>
        <strain evidence="13 14">AGR01</strain>
    </source>
</reference>
<dbReference type="GO" id="GO:0034456">
    <property type="term" value="C:UTP-C complex"/>
    <property type="evidence" value="ECO:0007669"/>
    <property type="project" value="TreeGrafter"/>
</dbReference>
<dbReference type="InterPro" id="IPR035082">
    <property type="entry name" value="Nrap_D1"/>
</dbReference>
<evidence type="ECO:0000259" key="9">
    <source>
        <dbReference type="Pfam" id="PF17404"/>
    </source>
</evidence>
<name>A0AAN6LY56_9PLEO</name>
<dbReference type="Pfam" id="PF17406">
    <property type="entry name" value="Nrap_D5"/>
    <property type="match status" value="1"/>
</dbReference>
<evidence type="ECO:0000256" key="3">
    <source>
        <dbReference type="ARBA" id="ARBA00022884"/>
    </source>
</evidence>
<evidence type="ECO:0000256" key="2">
    <source>
        <dbReference type="ARBA" id="ARBA00006674"/>
    </source>
</evidence>
<keyword evidence="14" id="KW-1185">Reference proteome</keyword>
<evidence type="ECO:0000259" key="8">
    <source>
        <dbReference type="Pfam" id="PF17403"/>
    </source>
</evidence>
<dbReference type="InterPro" id="IPR035367">
    <property type="entry name" value="Nrap_D2"/>
</dbReference>
<dbReference type="PANTHER" id="PTHR17972:SF0">
    <property type="entry name" value="NUCLEOLAR PROTEIN 6"/>
    <property type="match status" value="1"/>
</dbReference>
<proteinExistence type="inferred from homology"/>
<keyword evidence="5" id="KW-0687">Ribonucleoprotein</keyword>
<dbReference type="PANTHER" id="PTHR17972">
    <property type="entry name" value="NUCLEOLAR RNA-ASSOCIATED PROTEIN"/>
    <property type="match status" value="1"/>
</dbReference>
<feature type="compositionally biased region" description="Basic and acidic residues" evidence="6">
    <location>
        <begin position="24"/>
        <end position="38"/>
    </location>
</feature>
<evidence type="ECO:0000259" key="7">
    <source>
        <dbReference type="Pfam" id="PF03813"/>
    </source>
</evidence>
<evidence type="ECO:0000259" key="11">
    <source>
        <dbReference type="Pfam" id="PF17406"/>
    </source>
</evidence>
<dbReference type="Pfam" id="PF03813">
    <property type="entry name" value="Nrap"/>
    <property type="match status" value="1"/>
</dbReference>
<organism evidence="13 14">
    <name type="scientific">Pseudopithomyces chartarum</name>
    <dbReference type="NCBI Taxonomy" id="1892770"/>
    <lineage>
        <taxon>Eukaryota</taxon>
        <taxon>Fungi</taxon>
        <taxon>Dikarya</taxon>
        <taxon>Ascomycota</taxon>
        <taxon>Pezizomycotina</taxon>
        <taxon>Dothideomycetes</taxon>
        <taxon>Pleosporomycetidae</taxon>
        <taxon>Pleosporales</taxon>
        <taxon>Massarineae</taxon>
        <taxon>Didymosphaeriaceae</taxon>
        <taxon>Pseudopithomyces</taxon>
    </lineage>
</organism>
<dbReference type="InterPro" id="IPR005554">
    <property type="entry name" value="NOL6/Upt22"/>
</dbReference>
<dbReference type="Pfam" id="PF17405">
    <property type="entry name" value="Nrap_D4"/>
    <property type="match status" value="1"/>
</dbReference>
<dbReference type="GO" id="GO:0003723">
    <property type="term" value="F:RNA binding"/>
    <property type="evidence" value="ECO:0007669"/>
    <property type="project" value="UniProtKB-KW"/>
</dbReference>
<evidence type="ECO:0000256" key="4">
    <source>
        <dbReference type="ARBA" id="ARBA00023242"/>
    </source>
</evidence>
<comment type="similarity">
    <text evidence="2 5">Belongs to the NRAP family.</text>
</comment>
<evidence type="ECO:0000256" key="6">
    <source>
        <dbReference type="SAM" id="MobiDB-lite"/>
    </source>
</evidence>
<feature type="domain" description="Nrap protein" evidence="10">
    <location>
        <begin position="680"/>
        <end position="877"/>
    </location>
</feature>
<comment type="caution">
    <text evidence="13">The sequence shown here is derived from an EMBL/GenBank/DDBJ whole genome shotgun (WGS) entry which is preliminary data.</text>
</comment>
<evidence type="ECO:0000256" key="1">
    <source>
        <dbReference type="ARBA" id="ARBA00004604"/>
    </source>
</evidence>
<feature type="domain" description="Nrap protein" evidence="8">
    <location>
        <begin position="368"/>
        <end position="508"/>
    </location>
</feature>
<feature type="domain" description="Nrap protein" evidence="7">
    <location>
        <begin position="219"/>
        <end position="363"/>
    </location>
</feature>
<dbReference type="GO" id="GO:0032545">
    <property type="term" value="C:CURI complex"/>
    <property type="evidence" value="ECO:0007669"/>
    <property type="project" value="TreeGrafter"/>
</dbReference>
<dbReference type="Gene3D" id="3.30.70.3030">
    <property type="match status" value="1"/>
</dbReference>
<feature type="region of interest" description="Disordered" evidence="6">
    <location>
        <begin position="1"/>
        <end position="101"/>
    </location>
</feature>
<dbReference type="InterPro" id="IPR035368">
    <property type="entry name" value="Nrap_D3"/>
</dbReference>
<sequence length="1215" mass="135320">MAPAVKRRKLKHDDEASDSDTSFAEDHAGSDNGGHDADDASMDDLDAMDANGDGLSDAESLGEADEEMDEEEAQAPPKKQPEAVAKPKDGGKARPPKHSDAQLAGGVYTAETFKSNVFKLQVDELLEQVKLRYGKREALAENAMRTLKTIIEQLPSREPQPFAEAEKSLRASGVTIPLPNPPPPSDAKYKFQYERPASINATGSYPLKTATRADDGVGIDLVVTMPKAIFQEKDYLNYRYFYKRAYYLACLAAGIKQAKQHKFKLSFDCLNGNQLQPILVVRPTGNGDKDDFSNSKCYINILLAIPEGVFPEAKLLPKANCIRPKGDDQSTEQKPLIPTPFYNSSLRSDATVTSYLKLLHSTAANCDAFQDACVLGRIWLKQRGFGSTIRRGGFGNFEWAALMALLMQPNPGMGAPPLSNGYSSYQLFKAALQFLVRHDLSKKAFSVQARDVALPKTGMSPVFFDGPRGLNILFKMTSWSYAQLQSEAKITVDMLGDALFDQFDSTFVLRTDLKKYRYDGTLEIPLETLGLDSAQENYEELVEETCHKIYTTLTRALTDRVTAIGIVLPSHRAWPVSTNRSKDNMNDRITLNFATDPANVGRTVDHGPSAENKQEAASFRKFWGDKSELRRFRDGSILETTVWSAKDPSLSVLEQIVLHILSKHVDGRIRDHATFSYDSFAHMIPSGRIQGHLGTAAFSLISNAFTQVEKDIRELEDLPLSVRHIRAADAQLRYSSVDVHQTSPASIVLQFEASARWPDDLCAIQRTKIAFLLKLSELLSAAHKAYKTEVGLENPSQPSQNQAFLDITVQSGKPGVPDFVFRLRIHHDREATLLERQLQDKTLDAQSRESAGVALALYNRDFTRVLSHTQTIQNLCTRHTALSPAIRLTKRWFDSHLLSPHIAPELIELLVVRTFLQPHPWPVPSCATTGFLRTLAWISRWDWRHSPLIVDFSSNAVDTPVESEIAGVGSMKAEDLEKIQTRFEAWRRIDPAMNRVVLFAATNQDTDGNTWTDRGRPEKVVAARMTALTKAATQAVRASEVSPAANETQFTAESLFVPQLQDFDFVIQISPKYSKVAKKKRGDNAKFKNIEIQQVASSAKVSPVQLVRLFAEDLQNVYGDAILWFWDEQSGASIAGLWNPAVTAQRTFKVKPGWNSVPTFAAKMSGEEKEKEKKRTGVDIQLNKEAVYGEIQRLGGELISKIEVNRWNDRAGIPV</sequence>
<feature type="domain" description="Nrap protein" evidence="11">
    <location>
        <begin position="879"/>
        <end position="1057"/>
    </location>
</feature>
<feature type="compositionally biased region" description="Acidic residues" evidence="6">
    <location>
        <begin position="60"/>
        <end position="73"/>
    </location>
</feature>
<keyword evidence="3 5" id="KW-0694">RNA-binding</keyword>
<evidence type="ECO:0000259" key="10">
    <source>
        <dbReference type="Pfam" id="PF17405"/>
    </source>
</evidence>
<feature type="domain" description="Nrap protein" evidence="9">
    <location>
        <begin position="516"/>
        <end position="665"/>
    </location>
</feature>
<evidence type="ECO:0000259" key="12">
    <source>
        <dbReference type="Pfam" id="PF17407"/>
    </source>
</evidence>
<feature type="domain" description="Nrap protein" evidence="12">
    <location>
        <begin position="1060"/>
        <end position="1202"/>
    </location>
</feature>
<dbReference type="Pfam" id="PF17404">
    <property type="entry name" value="Nrap_D3"/>
    <property type="match status" value="1"/>
</dbReference>
<keyword evidence="5" id="KW-0698">rRNA processing</keyword>
<dbReference type="Proteomes" id="UP001280581">
    <property type="component" value="Unassembled WGS sequence"/>
</dbReference>
<dbReference type="GO" id="GO:0032040">
    <property type="term" value="C:small-subunit processome"/>
    <property type="evidence" value="ECO:0007669"/>
    <property type="project" value="TreeGrafter"/>
</dbReference>
<keyword evidence="5" id="KW-0690">Ribosome biogenesis</keyword>
<evidence type="ECO:0000313" key="13">
    <source>
        <dbReference type="EMBL" id="KAK3207405.1"/>
    </source>
</evidence>
<dbReference type="AlphaFoldDB" id="A0AAN6LY56"/>
<gene>
    <name evidence="13" type="ORF">GRF29_103g913675</name>
</gene>
<dbReference type="EMBL" id="WVTA01000009">
    <property type="protein sequence ID" value="KAK3207405.1"/>
    <property type="molecule type" value="Genomic_DNA"/>
</dbReference>
<dbReference type="GO" id="GO:0006409">
    <property type="term" value="P:tRNA export from nucleus"/>
    <property type="evidence" value="ECO:0007669"/>
    <property type="project" value="TreeGrafter"/>
</dbReference>
<feature type="compositionally biased region" description="Basic residues" evidence="6">
    <location>
        <begin position="1"/>
        <end position="10"/>
    </location>
</feature>